<sequence length="215" mass="23220">MIVIHVIEVILFAATSFAVGLSGAVVPGPMLTVTISDSMKKGFIAGPMVVSGHIIAEIILIILIFAGLGWLIGSPRASFIIGTLGGIMLILMGYNITRSSQPVPEVSEDEEVTRYGPMLKGFMTSVSNPYFFIWWATVGCAFMYKGLELAGAVGVLGFILGHWASDLGWFSTVSFLTSRGSGIMNEKHYKRIMIICGAFLIILGCYFILNAQKII</sequence>
<gene>
    <name evidence="7" type="ORF">MCBB_0038</name>
</gene>
<keyword evidence="4 6" id="KW-1133">Transmembrane helix</keyword>
<feature type="transmembrane region" description="Helical" evidence="6">
    <location>
        <begin position="78"/>
        <end position="97"/>
    </location>
</feature>
<dbReference type="GO" id="GO:0005886">
    <property type="term" value="C:plasma membrane"/>
    <property type="evidence" value="ECO:0007669"/>
    <property type="project" value="UniProtKB-SubCell"/>
</dbReference>
<feature type="transmembrane region" description="Helical" evidence="6">
    <location>
        <begin position="150"/>
        <end position="171"/>
    </location>
</feature>
<evidence type="ECO:0000313" key="8">
    <source>
        <dbReference type="Proteomes" id="UP000094707"/>
    </source>
</evidence>
<evidence type="ECO:0000256" key="2">
    <source>
        <dbReference type="ARBA" id="ARBA00022475"/>
    </source>
</evidence>
<comment type="subcellular location">
    <subcellularLocation>
        <location evidence="1">Cell membrane</location>
        <topology evidence="1">Multi-pass membrane protein</topology>
    </subcellularLocation>
</comment>
<reference evidence="7 8" key="1">
    <citation type="submission" date="2016-08" db="EMBL/GenBank/DDBJ databases">
        <authorList>
            <person name="Seilhamer J.J."/>
        </authorList>
    </citation>
    <scope>NUCLEOTIDE SEQUENCE [LARGE SCALE GENOMIC DNA]</scope>
    <source>
        <strain evidence="7">Buetzberg</strain>
    </source>
</reference>
<feature type="transmembrane region" description="Helical" evidence="6">
    <location>
        <begin position="192"/>
        <end position="209"/>
    </location>
</feature>
<keyword evidence="3 6" id="KW-0812">Transmembrane</keyword>
<dbReference type="InterPro" id="IPR001123">
    <property type="entry name" value="LeuE-type"/>
</dbReference>
<dbReference type="Proteomes" id="UP000094707">
    <property type="component" value="Chromosome I"/>
</dbReference>
<evidence type="ECO:0000256" key="1">
    <source>
        <dbReference type="ARBA" id="ARBA00004651"/>
    </source>
</evidence>
<evidence type="ECO:0000256" key="3">
    <source>
        <dbReference type="ARBA" id="ARBA00022692"/>
    </source>
</evidence>
<dbReference type="STRING" id="118062.MCBB_0038"/>
<evidence type="ECO:0000256" key="4">
    <source>
        <dbReference type="ARBA" id="ARBA00022989"/>
    </source>
</evidence>
<protein>
    <submittedName>
        <fullName evidence="7">Lysine exporter protein (LYSE/YGGA)</fullName>
    </submittedName>
</protein>
<dbReference type="PANTHER" id="PTHR38825">
    <property type="entry name" value="LYSINE EXPORTER PROTEIN (LYSE/YGGA)"/>
    <property type="match status" value="1"/>
</dbReference>
<evidence type="ECO:0000256" key="5">
    <source>
        <dbReference type="ARBA" id="ARBA00023136"/>
    </source>
</evidence>
<keyword evidence="5 6" id="KW-0472">Membrane</keyword>
<feature type="transmembrane region" description="Helical" evidence="6">
    <location>
        <begin position="43"/>
        <end position="72"/>
    </location>
</feature>
<organism evidence="7 8">
    <name type="scientific">Methanobacterium congolense</name>
    <dbReference type="NCBI Taxonomy" id="118062"/>
    <lineage>
        <taxon>Archaea</taxon>
        <taxon>Methanobacteriati</taxon>
        <taxon>Methanobacteriota</taxon>
        <taxon>Methanomada group</taxon>
        <taxon>Methanobacteria</taxon>
        <taxon>Methanobacteriales</taxon>
        <taxon>Methanobacteriaceae</taxon>
        <taxon>Methanobacterium</taxon>
    </lineage>
</organism>
<evidence type="ECO:0000256" key="6">
    <source>
        <dbReference type="SAM" id="Phobius"/>
    </source>
</evidence>
<feature type="transmembrane region" description="Helical" evidence="6">
    <location>
        <begin position="118"/>
        <end position="144"/>
    </location>
</feature>
<accession>A0A1D3KZ62</accession>
<dbReference type="KEGG" id="mcub:MCBB_0038"/>
<evidence type="ECO:0000313" key="7">
    <source>
        <dbReference type="EMBL" id="SCG84627.1"/>
    </source>
</evidence>
<feature type="transmembrane region" description="Helical" evidence="6">
    <location>
        <begin position="6"/>
        <end position="31"/>
    </location>
</feature>
<dbReference type="GO" id="GO:0006865">
    <property type="term" value="P:amino acid transport"/>
    <property type="evidence" value="ECO:0007669"/>
    <property type="project" value="InterPro"/>
</dbReference>
<name>A0A1D3KZ62_9EURY</name>
<dbReference type="EMBL" id="LT607756">
    <property type="protein sequence ID" value="SCG84627.1"/>
    <property type="molecule type" value="Genomic_DNA"/>
</dbReference>
<proteinExistence type="predicted"/>
<dbReference type="PANTHER" id="PTHR38825:SF1">
    <property type="entry name" value="TRANSPORTER, LYSE FAMILY"/>
    <property type="match status" value="1"/>
</dbReference>
<keyword evidence="8" id="KW-1185">Reference proteome</keyword>
<dbReference type="Pfam" id="PF01810">
    <property type="entry name" value="LysE"/>
    <property type="match status" value="1"/>
</dbReference>
<keyword evidence="2" id="KW-1003">Cell membrane</keyword>
<dbReference type="AlphaFoldDB" id="A0A1D3KZ62"/>